<accession>A0AAJ6QQH7</accession>
<evidence type="ECO:0000313" key="3">
    <source>
        <dbReference type="RefSeq" id="XP_003740495.1"/>
    </source>
</evidence>
<name>A0AAJ6QQH7_9ACAR</name>
<protein>
    <submittedName>
        <fullName evidence="3">Uncharacterized protein LOC100906633</fullName>
    </submittedName>
</protein>
<evidence type="ECO:0000313" key="2">
    <source>
        <dbReference type="Proteomes" id="UP000694867"/>
    </source>
</evidence>
<gene>
    <name evidence="3" type="primary">LOC100906633</name>
</gene>
<dbReference type="GeneID" id="100906633"/>
<dbReference type="KEGG" id="goe:100906633"/>
<dbReference type="Proteomes" id="UP000694867">
    <property type="component" value="Unplaced"/>
</dbReference>
<evidence type="ECO:0000256" key="1">
    <source>
        <dbReference type="SAM" id="SignalP"/>
    </source>
</evidence>
<feature type="chain" id="PRO_5042615833" evidence="1">
    <location>
        <begin position="22"/>
        <end position="168"/>
    </location>
</feature>
<proteinExistence type="predicted"/>
<dbReference type="RefSeq" id="XP_003740495.1">
    <property type="nucleotide sequence ID" value="XM_003740447.1"/>
</dbReference>
<keyword evidence="2" id="KW-1185">Reference proteome</keyword>
<feature type="signal peptide" evidence="1">
    <location>
        <begin position="1"/>
        <end position="21"/>
    </location>
</feature>
<reference evidence="3" key="1">
    <citation type="submission" date="2025-08" db="UniProtKB">
        <authorList>
            <consortium name="RefSeq"/>
        </authorList>
    </citation>
    <scope>IDENTIFICATION</scope>
</reference>
<keyword evidence="1" id="KW-0732">Signal</keyword>
<dbReference type="AlphaFoldDB" id="A0AAJ6QQH7"/>
<sequence length="168" mass="19107">MMKSALFWLILGVIGSLGVKALLPACDSKDFNETPFVFMVRMCETTEETKKFTKSLLSEVLTGEKAPNTHPILQEYVSHFDMTATGFCKELKAKHEIAWKEASKPEYPFADDIYHVLICFRDELKSFIDSNPAELQGLQESSLSELKWLVSNSERLHQASDKDLKNIE</sequence>
<organism evidence="2 3">
    <name type="scientific">Galendromus occidentalis</name>
    <name type="common">western predatory mite</name>
    <dbReference type="NCBI Taxonomy" id="34638"/>
    <lineage>
        <taxon>Eukaryota</taxon>
        <taxon>Metazoa</taxon>
        <taxon>Ecdysozoa</taxon>
        <taxon>Arthropoda</taxon>
        <taxon>Chelicerata</taxon>
        <taxon>Arachnida</taxon>
        <taxon>Acari</taxon>
        <taxon>Parasitiformes</taxon>
        <taxon>Mesostigmata</taxon>
        <taxon>Gamasina</taxon>
        <taxon>Phytoseioidea</taxon>
        <taxon>Phytoseiidae</taxon>
        <taxon>Typhlodrominae</taxon>
        <taxon>Galendromus</taxon>
    </lineage>
</organism>